<name>A0ABS1HKD3_9BACT</name>
<dbReference type="RefSeq" id="WP_200464968.1">
    <property type="nucleotide sequence ID" value="NZ_JAENRR010000021.1"/>
</dbReference>
<evidence type="ECO:0000313" key="1">
    <source>
        <dbReference type="EMBL" id="MBK3517738.1"/>
    </source>
</evidence>
<proteinExistence type="predicted"/>
<accession>A0ABS1HKD3</accession>
<sequence length="67" mass="7537">MKNLKEIGLKELDNVQLKKMNGGGFWEDARDGYCDCLVGKTPDFEDRSITYWVFHGLANGLKGAVEN</sequence>
<reference evidence="1 2" key="1">
    <citation type="submission" date="2021-01" db="EMBL/GenBank/DDBJ databases">
        <title>Carboxyliciviraga sp.nov., isolated from coastal sediments.</title>
        <authorList>
            <person name="Lu D."/>
            <person name="Zhang T."/>
        </authorList>
    </citation>
    <scope>NUCLEOTIDE SEQUENCE [LARGE SCALE GENOMIC DNA]</scope>
    <source>
        <strain evidence="1 2">N1Y132</strain>
    </source>
</reference>
<comment type="caution">
    <text evidence="1">The sequence shown here is derived from an EMBL/GenBank/DDBJ whole genome shotgun (WGS) entry which is preliminary data.</text>
</comment>
<dbReference type="EMBL" id="JAENRR010000021">
    <property type="protein sequence ID" value="MBK3517738.1"/>
    <property type="molecule type" value="Genomic_DNA"/>
</dbReference>
<dbReference type="Proteomes" id="UP000605676">
    <property type="component" value="Unassembled WGS sequence"/>
</dbReference>
<protein>
    <recommendedName>
        <fullName evidence="3">Bacteriocin</fullName>
    </recommendedName>
</protein>
<evidence type="ECO:0000313" key="2">
    <source>
        <dbReference type="Proteomes" id="UP000605676"/>
    </source>
</evidence>
<keyword evidence="2" id="KW-1185">Reference proteome</keyword>
<organism evidence="1 2">
    <name type="scientific">Carboxylicivirga marina</name>
    <dbReference type="NCBI Taxonomy" id="2800988"/>
    <lineage>
        <taxon>Bacteria</taxon>
        <taxon>Pseudomonadati</taxon>
        <taxon>Bacteroidota</taxon>
        <taxon>Bacteroidia</taxon>
        <taxon>Marinilabiliales</taxon>
        <taxon>Marinilabiliaceae</taxon>
        <taxon>Carboxylicivirga</taxon>
    </lineage>
</organism>
<gene>
    <name evidence="1" type="ORF">JIV24_10385</name>
</gene>
<evidence type="ECO:0008006" key="3">
    <source>
        <dbReference type="Google" id="ProtNLM"/>
    </source>
</evidence>